<evidence type="ECO:0000313" key="6">
    <source>
        <dbReference type="EMBL" id="KRU11494.1"/>
    </source>
</evidence>
<reference evidence="5 8" key="1">
    <citation type="journal article" date="2015" name="Genome Announc.">
        <title>Complete Genome Sequence of the Nitrogen-Fixing and Solvent-Producing Clostridium pasteurianum DSM 525.</title>
        <authorList>
            <person name="Poehlein A."/>
            <person name="Grosse-Honebrink A."/>
            <person name="Zhang Y."/>
            <person name="Minton N.P."/>
            <person name="Daniel R."/>
        </authorList>
    </citation>
    <scope>NUCLEOTIDE SEQUENCE [LARGE SCALE GENOMIC DNA]</scope>
    <source>
        <strain evidence="5">DSM 525</strain>
        <strain evidence="8">DSM 525 / ATCC 6013</strain>
    </source>
</reference>
<sequence>MNKLYIAYGSNMNLEQMAYRCPTAKVKGAGSIIGWNLVFRGNKGNAYATIEPVENKEVPVVIWEIEPSDEKALDRYEGYPRLYRKENIKAILDGEEVEAMVYIMNGKAIEKPSQRYYEIIKQGYIDNGIDVGILDGFLKG</sequence>
<evidence type="ECO:0000259" key="4">
    <source>
        <dbReference type="Pfam" id="PF06094"/>
    </source>
</evidence>
<evidence type="ECO:0000313" key="8">
    <source>
        <dbReference type="Proteomes" id="UP000030905"/>
    </source>
</evidence>
<dbReference type="InterPro" id="IPR017939">
    <property type="entry name" value="G-Glutamylcylcotransferase"/>
</dbReference>
<feature type="domain" description="Gamma-glutamylcyclotransferase AIG2-like" evidence="4">
    <location>
        <begin position="6"/>
        <end position="111"/>
    </location>
</feature>
<dbReference type="Proteomes" id="UP000028042">
    <property type="component" value="Unassembled WGS sequence"/>
</dbReference>
<feature type="binding site" evidence="3">
    <location>
        <begin position="5"/>
        <end position="10"/>
    </location>
    <ligand>
        <name>substrate</name>
    </ligand>
</feature>
<dbReference type="KEGG" id="cpae:CPAST_c24380"/>
<reference evidence="6" key="2">
    <citation type="submission" date="2015-10" db="EMBL/GenBank/DDBJ databases">
        <title>Improved Draft Genome Sequence of Clostridium pasteurianum Strain ATCC 6013 (DSM 525) Using a Hybrid Next-Generation Sequencing Approach.</title>
        <authorList>
            <person name="Pyne M.E."/>
            <person name="Utturkar S.M."/>
            <person name="Brown S.D."/>
            <person name="Moo-Young M."/>
            <person name="Chung D.A."/>
            <person name="Chou P.C."/>
        </authorList>
    </citation>
    <scope>NUCLEOTIDE SEQUENCE</scope>
    <source>
        <strain evidence="6">ATCC 6013</strain>
    </source>
</reference>
<evidence type="ECO:0000313" key="5">
    <source>
        <dbReference type="EMBL" id="AJA52496.1"/>
    </source>
</evidence>
<evidence type="ECO:0000256" key="1">
    <source>
        <dbReference type="ARBA" id="ARBA00023239"/>
    </source>
</evidence>
<feature type="binding site" evidence="3">
    <location>
        <position position="116"/>
    </location>
    <ligand>
        <name>substrate</name>
    </ligand>
</feature>
<evidence type="ECO:0000256" key="2">
    <source>
        <dbReference type="PIRSR" id="PIRSR617939-1"/>
    </source>
</evidence>
<evidence type="ECO:0000256" key="3">
    <source>
        <dbReference type="PIRSR" id="PIRSR617939-2"/>
    </source>
</evidence>
<accession>A0A0H3J929</accession>
<dbReference type="PATRIC" id="fig|1262449.3.peg.552"/>
<dbReference type="SUPFAM" id="SSF110857">
    <property type="entry name" value="Gamma-glutamyl cyclotransferase-like"/>
    <property type="match status" value="1"/>
</dbReference>
<dbReference type="RefSeq" id="WP_003441163.1">
    <property type="nucleotide sequence ID" value="NZ_ANZB01000002.1"/>
</dbReference>
<dbReference type="PANTHER" id="PTHR12935">
    <property type="entry name" value="GAMMA-GLUTAMYLCYCLOTRANSFERASE"/>
    <property type="match status" value="1"/>
</dbReference>
<reference evidence="6 7" key="3">
    <citation type="journal article" name="Genome Announc.">
        <title>Improved Draft Genome Sequence of Clostridium pasteurianum Strain ATCC 6013 (DSM 525) Using a Hybrid Next-Generation Sequencing Approach.</title>
        <authorList>
            <person name="Pyne M.E."/>
            <person name="Utturkar S."/>
            <person name="Brown S.D."/>
            <person name="Moo-Young M."/>
            <person name="Chung D.A."/>
            <person name="Chou C.P."/>
        </authorList>
    </citation>
    <scope>NUCLEOTIDE SEQUENCE [LARGE SCALE GENOMIC DNA]</scope>
    <source>
        <strain evidence="6 7">ATCC 6013</strain>
    </source>
</reference>
<feature type="active site" description="Proton acceptor" evidence="2">
    <location>
        <position position="77"/>
    </location>
</feature>
<dbReference type="GeneID" id="93074578"/>
<dbReference type="AlphaFoldDB" id="A0A0H3J929"/>
<name>A0A0H3J929_CLOPA</name>
<dbReference type="Proteomes" id="UP000030905">
    <property type="component" value="Chromosome"/>
</dbReference>
<dbReference type="CDD" id="cd06661">
    <property type="entry name" value="GGCT_like"/>
    <property type="match status" value="1"/>
</dbReference>
<protein>
    <submittedName>
        <fullName evidence="5">AIG2-like family</fullName>
    </submittedName>
</protein>
<dbReference type="InterPro" id="IPR009288">
    <property type="entry name" value="AIG2-like_dom"/>
</dbReference>
<dbReference type="InterPro" id="IPR036568">
    <property type="entry name" value="GGCT-like_sf"/>
</dbReference>
<dbReference type="EMBL" id="JPGY02000001">
    <property type="protein sequence ID" value="KRU11494.1"/>
    <property type="molecule type" value="Genomic_DNA"/>
</dbReference>
<dbReference type="EMBL" id="CP009268">
    <property type="protein sequence ID" value="AJA52496.1"/>
    <property type="molecule type" value="Genomic_DNA"/>
</dbReference>
<keyword evidence="1" id="KW-0456">Lyase</keyword>
<dbReference type="KEGG" id="cpat:CLPA_c24380"/>
<keyword evidence="8" id="KW-1185">Reference proteome</keyword>
<dbReference type="Gene3D" id="3.10.490.10">
    <property type="entry name" value="Gamma-glutamyl cyclotransferase-like"/>
    <property type="match status" value="1"/>
</dbReference>
<proteinExistence type="predicted"/>
<dbReference type="Pfam" id="PF06094">
    <property type="entry name" value="GGACT"/>
    <property type="match status" value="1"/>
</dbReference>
<dbReference type="PANTHER" id="PTHR12935:SF0">
    <property type="entry name" value="GAMMA-GLUTAMYLCYCLOTRANSFERASE"/>
    <property type="match status" value="1"/>
</dbReference>
<gene>
    <name evidence="5" type="ORF">CLPA_c24380</name>
    <name evidence="6" type="ORF">CP6013_00741</name>
</gene>
<dbReference type="GO" id="GO:0003839">
    <property type="term" value="F:gamma-glutamylcyclotransferase activity"/>
    <property type="evidence" value="ECO:0007669"/>
    <property type="project" value="InterPro"/>
</dbReference>
<dbReference type="InterPro" id="IPR013024">
    <property type="entry name" value="GGCT-like"/>
</dbReference>
<organism evidence="5 8">
    <name type="scientific">Clostridium pasteurianum DSM 525 = ATCC 6013</name>
    <dbReference type="NCBI Taxonomy" id="1262449"/>
    <lineage>
        <taxon>Bacteria</taxon>
        <taxon>Bacillati</taxon>
        <taxon>Bacillota</taxon>
        <taxon>Clostridia</taxon>
        <taxon>Eubacteriales</taxon>
        <taxon>Clostridiaceae</taxon>
        <taxon>Clostridium</taxon>
    </lineage>
</organism>
<dbReference type="eggNOG" id="COG2105">
    <property type="taxonomic scope" value="Bacteria"/>
</dbReference>
<evidence type="ECO:0000313" key="7">
    <source>
        <dbReference type="Proteomes" id="UP000028042"/>
    </source>
</evidence>